<dbReference type="GO" id="GO:0016491">
    <property type="term" value="F:oxidoreductase activity"/>
    <property type="evidence" value="ECO:0007669"/>
    <property type="project" value="UniProtKB-KW"/>
</dbReference>
<protein>
    <submittedName>
        <fullName evidence="3">Glycine/d-amino acid oxidases (Deaminating)</fullName>
    </submittedName>
</protein>
<dbReference type="Pfam" id="PF01266">
    <property type="entry name" value="DAO"/>
    <property type="match status" value="1"/>
</dbReference>
<dbReference type="SUPFAM" id="SSF51905">
    <property type="entry name" value="FAD/NAD(P)-binding domain"/>
    <property type="match status" value="1"/>
</dbReference>
<sequence length="363" mass="40287">MTTTKSYDVIIIGAGIFGLSCAYECSKRNLSVLVVDAKKIGSGASGGILGAMAPYTPDQWHEKKEYQFQALCSAEKHWKDVEKLSSISSGYGRIGRICPIIHERVYKLALSRREDAKKNWGKFKWDVIKKHELVSLDAAPYGLIYDNFSARIYPSKACHALAQACSLNHVEFRENTKVTDFDSNAIYGEWGKETASSIIIASGYEGFDFIKSYFPITIGSGVKGQAALIDIDLRDMPQIYANGIYVVPHSDGTTTIGSTSESNWLEPFNTDYQLHELIKRAEDICPTIKNAKLIKKWAGIRPKARRREPLIGKIPRSDSIYLAMGGFKIGFGIAHEIGVSVADLIENKPNSLPKSYTIGHHLE</sequence>
<feature type="domain" description="FAD dependent oxidoreductase" evidence="2">
    <location>
        <begin position="8"/>
        <end position="344"/>
    </location>
</feature>
<dbReference type="InterPro" id="IPR036188">
    <property type="entry name" value="FAD/NAD-bd_sf"/>
</dbReference>
<dbReference type="PROSITE" id="PS51257">
    <property type="entry name" value="PROKAR_LIPOPROTEIN"/>
    <property type="match status" value="1"/>
</dbReference>
<organism evidence="3">
    <name type="scientific">uncultured alpha proteobacterium EB080_L06A09</name>
    <dbReference type="NCBI Taxonomy" id="710794"/>
    <lineage>
        <taxon>Bacteria</taxon>
        <taxon>Pseudomonadati</taxon>
        <taxon>Pseudomonadota</taxon>
        <taxon>Alphaproteobacteria</taxon>
        <taxon>environmental samples</taxon>
    </lineage>
</organism>
<evidence type="ECO:0000313" key="3">
    <source>
        <dbReference type="EMBL" id="ADI20166.1"/>
    </source>
</evidence>
<keyword evidence="1" id="KW-0560">Oxidoreductase</keyword>
<dbReference type="SUPFAM" id="SSF54373">
    <property type="entry name" value="FAD-linked reductases, C-terminal domain"/>
    <property type="match status" value="1"/>
</dbReference>
<dbReference type="InterPro" id="IPR006076">
    <property type="entry name" value="FAD-dep_OxRdtase"/>
</dbReference>
<accession>E0Y0H5</accession>
<dbReference type="Gene3D" id="3.50.50.60">
    <property type="entry name" value="FAD/NAD(P)-binding domain"/>
    <property type="match status" value="1"/>
</dbReference>
<dbReference type="GO" id="GO:0005737">
    <property type="term" value="C:cytoplasm"/>
    <property type="evidence" value="ECO:0007669"/>
    <property type="project" value="TreeGrafter"/>
</dbReference>
<evidence type="ECO:0000259" key="2">
    <source>
        <dbReference type="Pfam" id="PF01266"/>
    </source>
</evidence>
<dbReference type="Gene3D" id="3.30.9.10">
    <property type="entry name" value="D-Amino Acid Oxidase, subunit A, domain 2"/>
    <property type="match status" value="1"/>
</dbReference>
<reference evidence="3" key="1">
    <citation type="journal article" date="2011" name="Environ. Microbiol.">
        <title>Time-series analyses of Monterey Bay coastal microbial picoplankton using a 'genome proxy' microarray.</title>
        <authorList>
            <person name="Rich V.I."/>
            <person name="Pham V.D."/>
            <person name="Eppley J."/>
            <person name="Shi Y."/>
            <person name="DeLong E.F."/>
        </authorList>
    </citation>
    <scope>NUCLEOTIDE SEQUENCE</scope>
</reference>
<dbReference type="EMBL" id="GU474938">
    <property type="protein sequence ID" value="ADI20166.1"/>
    <property type="molecule type" value="Genomic_DNA"/>
</dbReference>
<name>E0Y0H5_9PROT</name>
<dbReference type="AlphaFoldDB" id="E0Y0H5"/>
<evidence type="ECO:0000256" key="1">
    <source>
        <dbReference type="ARBA" id="ARBA00023002"/>
    </source>
</evidence>
<dbReference type="PANTHER" id="PTHR13847">
    <property type="entry name" value="SARCOSINE DEHYDROGENASE-RELATED"/>
    <property type="match status" value="1"/>
</dbReference>
<proteinExistence type="predicted"/>
<dbReference type="PANTHER" id="PTHR13847:SF289">
    <property type="entry name" value="GLYCINE OXIDASE"/>
    <property type="match status" value="1"/>
</dbReference>